<gene>
    <name evidence="1" type="ORF">BU26DRAFT_499773</name>
</gene>
<dbReference type="EMBL" id="ML987189">
    <property type="protein sequence ID" value="KAF2257246.1"/>
    <property type="molecule type" value="Genomic_DNA"/>
</dbReference>
<accession>A0A6A6J3M8</accession>
<dbReference type="AlphaFoldDB" id="A0A6A6J3M8"/>
<name>A0A6A6J3M8_9PLEO</name>
<organism evidence="1 2">
    <name type="scientific">Trematosphaeria pertusa</name>
    <dbReference type="NCBI Taxonomy" id="390896"/>
    <lineage>
        <taxon>Eukaryota</taxon>
        <taxon>Fungi</taxon>
        <taxon>Dikarya</taxon>
        <taxon>Ascomycota</taxon>
        <taxon>Pezizomycotina</taxon>
        <taxon>Dothideomycetes</taxon>
        <taxon>Pleosporomycetidae</taxon>
        <taxon>Pleosporales</taxon>
        <taxon>Massarineae</taxon>
        <taxon>Trematosphaeriaceae</taxon>
        <taxon>Trematosphaeria</taxon>
    </lineage>
</organism>
<sequence>MSTGTCDRNPPVGHAQNFAAADPIVGQEYFEIRLSRSNSDAFPNRSDAADAVSIGSCGNRASLTSWNEPGSWMGGKAFGSREPVSRFSSALTAWRMPEVGAQVAASDHVVPTPISTRMTLSIQASQDLKLACCKQDRTSREESGEASNA</sequence>
<reference evidence="1" key="1">
    <citation type="journal article" date="2020" name="Stud. Mycol.">
        <title>101 Dothideomycetes genomes: a test case for predicting lifestyles and emergence of pathogens.</title>
        <authorList>
            <person name="Haridas S."/>
            <person name="Albert R."/>
            <person name="Binder M."/>
            <person name="Bloem J."/>
            <person name="Labutti K."/>
            <person name="Salamov A."/>
            <person name="Andreopoulos B."/>
            <person name="Baker S."/>
            <person name="Barry K."/>
            <person name="Bills G."/>
            <person name="Bluhm B."/>
            <person name="Cannon C."/>
            <person name="Castanera R."/>
            <person name="Culley D."/>
            <person name="Daum C."/>
            <person name="Ezra D."/>
            <person name="Gonzalez J."/>
            <person name="Henrissat B."/>
            <person name="Kuo A."/>
            <person name="Liang C."/>
            <person name="Lipzen A."/>
            <person name="Lutzoni F."/>
            <person name="Magnuson J."/>
            <person name="Mondo S."/>
            <person name="Nolan M."/>
            <person name="Ohm R."/>
            <person name="Pangilinan J."/>
            <person name="Park H.-J."/>
            <person name="Ramirez L."/>
            <person name="Alfaro M."/>
            <person name="Sun H."/>
            <person name="Tritt A."/>
            <person name="Yoshinaga Y."/>
            <person name="Zwiers L.-H."/>
            <person name="Turgeon B."/>
            <person name="Goodwin S."/>
            <person name="Spatafora J."/>
            <person name="Crous P."/>
            <person name="Grigoriev I."/>
        </authorList>
    </citation>
    <scope>NUCLEOTIDE SEQUENCE</scope>
    <source>
        <strain evidence="1">CBS 122368</strain>
    </source>
</reference>
<dbReference type="GeneID" id="54579763"/>
<dbReference type="RefSeq" id="XP_033692250.1">
    <property type="nucleotide sequence ID" value="XM_033826433.1"/>
</dbReference>
<protein>
    <submittedName>
        <fullName evidence="1">Uncharacterized protein</fullName>
    </submittedName>
</protein>
<keyword evidence="2" id="KW-1185">Reference proteome</keyword>
<evidence type="ECO:0000313" key="1">
    <source>
        <dbReference type="EMBL" id="KAF2257246.1"/>
    </source>
</evidence>
<dbReference type="Proteomes" id="UP000800094">
    <property type="component" value="Unassembled WGS sequence"/>
</dbReference>
<evidence type="ECO:0000313" key="2">
    <source>
        <dbReference type="Proteomes" id="UP000800094"/>
    </source>
</evidence>
<proteinExistence type="predicted"/>